<reference evidence="2" key="1">
    <citation type="submission" date="2016-06" db="EMBL/GenBank/DDBJ databases">
        <authorList>
            <person name="Varghese N."/>
            <person name="Submissions Spin"/>
        </authorList>
    </citation>
    <scope>NUCLEOTIDE SEQUENCE [LARGE SCALE GENOMIC DNA]</scope>
    <source>
        <strain evidence="2">DSM 44100</strain>
    </source>
</reference>
<gene>
    <name evidence="1" type="ORF">GA0070216_10249</name>
</gene>
<dbReference type="EMBL" id="FMCU01000002">
    <property type="protein sequence ID" value="SCE77750.1"/>
    <property type="molecule type" value="Genomic_DNA"/>
</dbReference>
<dbReference type="RefSeq" id="WP_091239180.1">
    <property type="nucleotide sequence ID" value="NZ_FMCU01000002.1"/>
</dbReference>
<sequence>MPPEEKPIRVPVNIDAWRWPKWVDRAECGECGEALPVERLTALATLADAVGDHAGKCDTC</sequence>
<evidence type="ECO:0000313" key="2">
    <source>
        <dbReference type="Proteomes" id="UP000198797"/>
    </source>
</evidence>
<dbReference type="AlphaFoldDB" id="A0A1C4V116"/>
<accession>A0A1C4V116</accession>
<proteinExistence type="predicted"/>
<evidence type="ECO:0000313" key="1">
    <source>
        <dbReference type="EMBL" id="SCE77750.1"/>
    </source>
</evidence>
<dbReference type="Proteomes" id="UP000198797">
    <property type="component" value="Unassembled WGS sequence"/>
</dbReference>
<dbReference type="OrthoDB" id="3396036at2"/>
<protein>
    <submittedName>
        <fullName evidence="1">Uncharacterized protein</fullName>
    </submittedName>
</protein>
<organism evidence="1 2">
    <name type="scientific">Micromonospora matsumotoense</name>
    <dbReference type="NCBI Taxonomy" id="121616"/>
    <lineage>
        <taxon>Bacteria</taxon>
        <taxon>Bacillati</taxon>
        <taxon>Actinomycetota</taxon>
        <taxon>Actinomycetes</taxon>
        <taxon>Micromonosporales</taxon>
        <taxon>Micromonosporaceae</taxon>
        <taxon>Micromonospora</taxon>
    </lineage>
</organism>
<keyword evidence="2" id="KW-1185">Reference proteome</keyword>
<name>A0A1C4V116_9ACTN</name>